<gene>
    <name evidence="1" type="ORF">GNZ18_34465</name>
</gene>
<reference evidence="1 2" key="1">
    <citation type="submission" date="2019-11" db="EMBL/GenBank/DDBJ databases">
        <authorList>
            <person name="Cao P."/>
        </authorList>
    </citation>
    <scope>NUCLEOTIDE SEQUENCE [LARGE SCALE GENOMIC DNA]</scope>
    <source>
        <strain evidence="1 2">NEAU-AAG5</strain>
    </source>
</reference>
<proteinExistence type="predicted"/>
<name>A0A7K1LBL9_9ACTN</name>
<evidence type="ECO:0000313" key="1">
    <source>
        <dbReference type="EMBL" id="MUN41656.1"/>
    </source>
</evidence>
<protein>
    <submittedName>
        <fullName evidence="1">Uncharacterized protein</fullName>
    </submittedName>
</protein>
<sequence length="95" mass="10285">MGEREALEQLRRKLGEHGVATCALRPMPDGLSLTVLVNLMVTHDGTDYRWREGRKEASHPGNDPGGAAAALASLARRLRVPAFQEAPEQLADDAP</sequence>
<dbReference type="Proteomes" id="UP000432015">
    <property type="component" value="Unassembled WGS sequence"/>
</dbReference>
<dbReference type="AlphaFoldDB" id="A0A7K1LBL9"/>
<comment type="caution">
    <text evidence="1">The sequence shown here is derived from an EMBL/GenBank/DDBJ whole genome shotgun (WGS) entry which is preliminary data.</text>
</comment>
<keyword evidence="2" id="KW-1185">Reference proteome</keyword>
<evidence type="ECO:0000313" key="2">
    <source>
        <dbReference type="Proteomes" id="UP000432015"/>
    </source>
</evidence>
<accession>A0A7K1LBL9</accession>
<organism evidence="1 2">
    <name type="scientific">Actinomadura litoris</name>
    <dbReference type="NCBI Taxonomy" id="2678616"/>
    <lineage>
        <taxon>Bacteria</taxon>
        <taxon>Bacillati</taxon>
        <taxon>Actinomycetota</taxon>
        <taxon>Actinomycetes</taxon>
        <taxon>Streptosporangiales</taxon>
        <taxon>Thermomonosporaceae</taxon>
        <taxon>Actinomadura</taxon>
    </lineage>
</organism>
<dbReference type="RefSeq" id="WP_156220827.1">
    <property type="nucleotide sequence ID" value="NZ_WOFH01000015.1"/>
</dbReference>
<dbReference type="EMBL" id="WOFH01000015">
    <property type="protein sequence ID" value="MUN41656.1"/>
    <property type="molecule type" value="Genomic_DNA"/>
</dbReference>